<dbReference type="AlphaFoldDB" id="A0A1F5GPT9"/>
<dbReference type="Proteomes" id="UP000178336">
    <property type="component" value="Unassembled WGS sequence"/>
</dbReference>
<keyword evidence="1" id="KW-0472">Membrane</keyword>
<dbReference type="InterPro" id="IPR044020">
    <property type="entry name" value="DUF5676"/>
</dbReference>
<evidence type="ECO:0000313" key="3">
    <source>
        <dbReference type="Proteomes" id="UP000178336"/>
    </source>
</evidence>
<feature type="transmembrane region" description="Helical" evidence="1">
    <location>
        <begin position="12"/>
        <end position="37"/>
    </location>
</feature>
<reference evidence="2 3" key="1">
    <citation type="journal article" date="2016" name="Nat. Commun.">
        <title>Thousands of microbial genomes shed light on interconnected biogeochemical processes in an aquifer system.</title>
        <authorList>
            <person name="Anantharaman K."/>
            <person name="Brown C.T."/>
            <person name="Hug L.A."/>
            <person name="Sharon I."/>
            <person name="Castelle C.J."/>
            <person name="Probst A.J."/>
            <person name="Thomas B.C."/>
            <person name="Singh A."/>
            <person name="Wilkins M.J."/>
            <person name="Karaoz U."/>
            <person name="Brodie E.L."/>
            <person name="Williams K.H."/>
            <person name="Hubbard S.S."/>
            <person name="Banfield J.F."/>
        </authorList>
    </citation>
    <scope>NUCLEOTIDE SEQUENCE [LARGE SCALE GENOMIC DNA]</scope>
</reference>
<name>A0A1F5GPT9_9BACT</name>
<sequence length="87" mass="9613">MVKPTILANSVTTVGVVLYVVCRVLSIIAPDFLFNVGRSWFHTFSLDILRNTASIDIGTFVFGAITLAVLTWITTYAAAALYNKWSR</sequence>
<protein>
    <submittedName>
        <fullName evidence="2">Uncharacterized protein</fullName>
    </submittedName>
</protein>
<evidence type="ECO:0000256" key="1">
    <source>
        <dbReference type="SAM" id="Phobius"/>
    </source>
</evidence>
<organism evidence="2 3">
    <name type="scientific">Candidatus Curtissbacteria bacterium RIFCSPLOWO2_01_FULL_37_9</name>
    <dbReference type="NCBI Taxonomy" id="1797724"/>
    <lineage>
        <taxon>Bacteria</taxon>
        <taxon>Candidatus Curtissiibacteriota</taxon>
    </lineage>
</organism>
<comment type="caution">
    <text evidence="2">The sequence shown here is derived from an EMBL/GenBank/DDBJ whole genome shotgun (WGS) entry which is preliminary data.</text>
</comment>
<evidence type="ECO:0000313" key="2">
    <source>
        <dbReference type="EMBL" id="OGD93878.1"/>
    </source>
</evidence>
<dbReference type="Pfam" id="PF18926">
    <property type="entry name" value="DUF5676"/>
    <property type="match status" value="1"/>
</dbReference>
<feature type="transmembrane region" description="Helical" evidence="1">
    <location>
        <begin position="57"/>
        <end position="82"/>
    </location>
</feature>
<proteinExistence type="predicted"/>
<dbReference type="STRING" id="1797724.A3A48_01450"/>
<keyword evidence="1" id="KW-1133">Transmembrane helix</keyword>
<dbReference type="EMBL" id="MFBN01000057">
    <property type="protein sequence ID" value="OGD93878.1"/>
    <property type="molecule type" value="Genomic_DNA"/>
</dbReference>
<gene>
    <name evidence="2" type="ORF">A3A48_01450</name>
</gene>
<keyword evidence="1" id="KW-0812">Transmembrane</keyword>
<accession>A0A1F5GPT9</accession>